<proteinExistence type="predicted"/>
<feature type="transmembrane region" description="Helical" evidence="1">
    <location>
        <begin position="49"/>
        <end position="72"/>
    </location>
</feature>
<keyword evidence="1" id="KW-0812">Transmembrane</keyword>
<keyword evidence="3" id="KW-1185">Reference proteome</keyword>
<sequence length="232" mass="25990">MKSTNTVGRIIGLLFLLIFVMGILVYQFLQGPILFSDDFLINATPNAPKLITSVLLGSLSGLFSIGIAAMLFPVFKKYSITLAVLYLAFSILDFVAISIDNTSVLAMLELSKEYMTTVEANANMLESMAPIYFQKHWWTHYLSLLTSCFSVFVLYFTFYRTNLIPRVLSGFGMLAVLLMFIEILASILGEGISMNMLLPMGLIQLILPLWLLVKGLNTKWLETNFGVARLKE</sequence>
<reference evidence="3" key="1">
    <citation type="submission" date="2016-11" db="EMBL/GenBank/DDBJ databases">
        <authorList>
            <person name="Varghese N."/>
            <person name="Submissions S."/>
        </authorList>
    </citation>
    <scope>NUCLEOTIDE SEQUENCE [LARGE SCALE GENOMIC DNA]</scope>
    <source>
        <strain evidence="3">DSM 16478</strain>
    </source>
</reference>
<keyword evidence="1" id="KW-0472">Membrane</keyword>
<dbReference type="OrthoDB" id="1176146at2"/>
<dbReference type="Proteomes" id="UP000184314">
    <property type="component" value="Unassembled WGS sequence"/>
</dbReference>
<evidence type="ECO:0000313" key="3">
    <source>
        <dbReference type="Proteomes" id="UP000184314"/>
    </source>
</evidence>
<name>A0A1M6K1L0_9FLAO</name>
<keyword evidence="1" id="KW-1133">Transmembrane helix</keyword>
<dbReference type="InterPro" id="IPR025495">
    <property type="entry name" value="DUF4386"/>
</dbReference>
<feature type="transmembrane region" description="Helical" evidence="1">
    <location>
        <begin position="194"/>
        <end position="213"/>
    </location>
</feature>
<dbReference type="Pfam" id="PF14329">
    <property type="entry name" value="DUF4386"/>
    <property type="match status" value="1"/>
</dbReference>
<evidence type="ECO:0000313" key="2">
    <source>
        <dbReference type="EMBL" id="SHJ52804.1"/>
    </source>
</evidence>
<dbReference type="AlphaFoldDB" id="A0A1M6K1L0"/>
<evidence type="ECO:0008006" key="4">
    <source>
        <dbReference type="Google" id="ProtNLM"/>
    </source>
</evidence>
<feature type="transmembrane region" description="Helical" evidence="1">
    <location>
        <begin position="7"/>
        <end position="29"/>
    </location>
</feature>
<feature type="transmembrane region" description="Helical" evidence="1">
    <location>
        <begin position="138"/>
        <end position="158"/>
    </location>
</feature>
<gene>
    <name evidence="2" type="ORF">SAMN04488007_0623</name>
</gene>
<protein>
    <recommendedName>
        <fullName evidence="4">DUF4386 domain-containing protein</fullName>
    </recommendedName>
</protein>
<feature type="transmembrane region" description="Helical" evidence="1">
    <location>
        <begin position="170"/>
        <end position="188"/>
    </location>
</feature>
<dbReference type="EMBL" id="FQZX01000001">
    <property type="protein sequence ID" value="SHJ52804.1"/>
    <property type="molecule type" value="Genomic_DNA"/>
</dbReference>
<evidence type="ECO:0000256" key="1">
    <source>
        <dbReference type="SAM" id="Phobius"/>
    </source>
</evidence>
<organism evidence="2 3">
    <name type="scientific">Maribacter aquivivus</name>
    <dbReference type="NCBI Taxonomy" id="228958"/>
    <lineage>
        <taxon>Bacteria</taxon>
        <taxon>Pseudomonadati</taxon>
        <taxon>Bacteroidota</taxon>
        <taxon>Flavobacteriia</taxon>
        <taxon>Flavobacteriales</taxon>
        <taxon>Flavobacteriaceae</taxon>
        <taxon>Maribacter</taxon>
    </lineage>
</organism>
<dbReference type="RefSeq" id="WP_073241171.1">
    <property type="nucleotide sequence ID" value="NZ_FQZX01000001.1"/>
</dbReference>
<feature type="transmembrane region" description="Helical" evidence="1">
    <location>
        <begin position="79"/>
        <end position="99"/>
    </location>
</feature>
<dbReference type="STRING" id="228958.SAMN04488007_0623"/>
<accession>A0A1M6K1L0</accession>